<evidence type="ECO:0000256" key="5">
    <source>
        <dbReference type="RuleBase" id="RU004404"/>
    </source>
</evidence>
<dbReference type="Gene3D" id="3.90.226.10">
    <property type="entry name" value="2-enoyl-CoA Hydratase, Chain A, domain 1"/>
    <property type="match status" value="1"/>
</dbReference>
<dbReference type="SMART" id="SM00228">
    <property type="entry name" value="PDZ"/>
    <property type="match status" value="1"/>
</dbReference>
<evidence type="ECO:0000259" key="8">
    <source>
        <dbReference type="PROSITE" id="PS50106"/>
    </source>
</evidence>
<keyword evidence="3 5" id="KW-0378">Hydrolase</keyword>
<feature type="compositionally biased region" description="Basic and acidic residues" evidence="6">
    <location>
        <begin position="631"/>
        <end position="642"/>
    </location>
</feature>
<keyword evidence="10" id="KW-1185">Reference proteome</keyword>
<name>A0ABT0GHA6_9GAMM</name>
<dbReference type="SUPFAM" id="SSF50156">
    <property type="entry name" value="PDZ domain-like"/>
    <property type="match status" value="1"/>
</dbReference>
<dbReference type="RefSeq" id="WP_248208652.1">
    <property type="nucleotide sequence ID" value="NZ_JALNMH010000007.1"/>
</dbReference>
<dbReference type="Pfam" id="PF11818">
    <property type="entry name" value="DUF3340"/>
    <property type="match status" value="1"/>
</dbReference>
<evidence type="ECO:0000256" key="1">
    <source>
        <dbReference type="ARBA" id="ARBA00009179"/>
    </source>
</evidence>
<dbReference type="Proteomes" id="UP001431449">
    <property type="component" value="Unassembled WGS sequence"/>
</dbReference>
<dbReference type="PROSITE" id="PS50106">
    <property type="entry name" value="PDZ"/>
    <property type="match status" value="1"/>
</dbReference>
<dbReference type="PANTHER" id="PTHR32060:SF22">
    <property type="entry name" value="CARBOXYL-TERMINAL-PROCESSING PEPTIDASE 3, CHLOROPLASTIC"/>
    <property type="match status" value="1"/>
</dbReference>
<organism evidence="9 10">
    <name type="scientific">Pseudomarimonas salicorniae</name>
    <dbReference type="NCBI Taxonomy" id="2933270"/>
    <lineage>
        <taxon>Bacteria</taxon>
        <taxon>Pseudomonadati</taxon>
        <taxon>Pseudomonadota</taxon>
        <taxon>Gammaproteobacteria</taxon>
        <taxon>Lysobacterales</taxon>
        <taxon>Lysobacteraceae</taxon>
        <taxon>Pseudomarimonas</taxon>
    </lineage>
</organism>
<evidence type="ECO:0000313" key="10">
    <source>
        <dbReference type="Proteomes" id="UP001431449"/>
    </source>
</evidence>
<keyword evidence="4 5" id="KW-0720">Serine protease</keyword>
<reference evidence="9" key="1">
    <citation type="submission" date="2022-04" db="EMBL/GenBank/DDBJ databases">
        <title>Lysobacter sp. CAU 1642 isolated from sea sand.</title>
        <authorList>
            <person name="Kim W."/>
        </authorList>
    </citation>
    <scope>NUCLEOTIDE SEQUENCE</scope>
    <source>
        <strain evidence="9">CAU 1642</strain>
    </source>
</reference>
<evidence type="ECO:0000313" key="9">
    <source>
        <dbReference type="EMBL" id="MCK7593931.1"/>
    </source>
</evidence>
<dbReference type="EMBL" id="JALNMH010000007">
    <property type="protein sequence ID" value="MCK7593931.1"/>
    <property type="molecule type" value="Genomic_DNA"/>
</dbReference>
<dbReference type="Pfam" id="PF03572">
    <property type="entry name" value="Peptidase_S41"/>
    <property type="match status" value="1"/>
</dbReference>
<feature type="region of interest" description="Disordered" evidence="6">
    <location>
        <begin position="631"/>
        <end position="676"/>
    </location>
</feature>
<evidence type="ECO:0000256" key="3">
    <source>
        <dbReference type="ARBA" id="ARBA00022801"/>
    </source>
</evidence>
<dbReference type="NCBIfam" id="TIGR00225">
    <property type="entry name" value="prc"/>
    <property type="match status" value="1"/>
</dbReference>
<dbReference type="PANTHER" id="PTHR32060">
    <property type="entry name" value="TAIL-SPECIFIC PROTEASE"/>
    <property type="match status" value="1"/>
</dbReference>
<dbReference type="InterPro" id="IPR001478">
    <property type="entry name" value="PDZ"/>
</dbReference>
<dbReference type="Pfam" id="PF00595">
    <property type="entry name" value="PDZ"/>
    <property type="match status" value="1"/>
</dbReference>
<gene>
    <name evidence="9" type="ORF">M0G41_09630</name>
</gene>
<dbReference type="EC" id="3.4.21.102" evidence="9"/>
<dbReference type="CDD" id="cd07560">
    <property type="entry name" value="Peptidase_S41_CPP"/>
    <property type="match status" value="1"/>
</dbReference>
<dbReference type="InterPro" id="IPR036034">
    <property type="entry name" value="PDZ_sf"/>
</dbReference>
<protein>
    <submittedName>
        <fullName evidence="9">Carboxy terminal-processing peptidase</fullName>
        <ecNumber evidence="9">3.4.21.102</ecNumber>
    </submittedName>
</protein>
<evidence type="ECO:0000256" key="4">
    <source>
        <dbReference type="ARBA" id="ARBA00022825"/>
    </source>
</evidence>
<dbReference type="InterPro" id="IPR005151">
    <property type="entry name" value="Tail-specific_protease"/>
</dbReference>
<proteinExistence type="inferred from homology"/>
<dbReference type="InterPro" id="IPR040573">
    <property type="entry name" value="TSP_N"/>
</dbReference>
<comment type="similarity">
    <text evidence="1 5">Belongs to the peptidase S41A family.</text>
</comment>
<accession>A0ABT0GHA6</accession>
<feature type="domain" description="PDZ" evidence="8">
    <location>
        <begin position="232"/>
        <end position="303"/>
    </location>
</feature>
<sequence>MKRGFWIGLLLVPLLATAKVEDTGILLEPGDNQAYVTGWVRQFLSQARFHYSPKPLDDALSAEIFDAYLDGLDGDRLFFLKQDIERFAPLRASFDDALQAGNLQPAFDIFNVYIQRVAERTAHARALLKQEFDFTRDEEYHFRREDLPWESSRKALDEVWRQRVKNDYLRLVLAGKEPEAIVETLDKRYANFEQRVREIKSDDVFQSFINAYAGAIEPHTAYMNARASENFNISMRLSLEGIGAVLQRDDEFTVIRSIVKGGPADMSGKLKVGDRVAAVGQGREGPMIDVVGWRIDDVVELIRGPKDSYVRLDVIPAATGIDGPHEIITLARQKVKLEEQAAKKRVIEWQEGERTRKVGVIELPTFYQDFDGRRRDEPDYRSASRDVARLIDQLKGEKVEGLVIDLRNNGGGSLTEAIELTGLFIDRGPVVQVRNQGRQVQVEQDFDSGTLWDGPLAVLVNRASASASEIFAAAIQDYGRGLIIGEPTFGKGTVQNLVDLDRFARKDSPGLGQLRLTVAQFFRVNGGSTQHKGVVPDIAFPVTLDAEHYGESTYDNALPWSEIAPATHSKLADFSPLVPILTQRHGERAKQDPEFVWWSEDVAQYREQREKKSISLNLAERRSERAQIEARREQREAQRKELGLSGEDLAQSDDGLQADERAPEADAEEAEERADPLLREAAHVLVDAVDLLRRDQGLAAQVYPQRGVANTP</sequence>
<comment type="caution">
    <text evidence="9">The sequence shown here is derived from an EMBL/GenBank/DDBJ whole genome shotgun (WGS) entry which is preliminary data.</text>
</comment>
<keyword evidence="2 5" id="KW-0645">Protease</keyword>
<dbReference type="GO" id="GO:0004252">
    <property type="term" value="F:serine-type endopeptidase activity"/>
    <property type="evidence" value="ECO:0007669"/>
    <property type="project" value="UniProtKB-EC"/>
</dbReference>
<feature type="signal peptide" evidence="7">
    <location>
        <begin position="1"/>
        <end position="18"/>
    </location>
</feature>
<dbReference type="InterPro" id="IPR029045">
    <property type="entry name" value="ClpP/crotonase-like_dom_sf"/>
</dbReference>
<evidence type="ECO:0000256" key="2">
    <source>
        <dbReference type="ARBA" id="ARBA00022670"/>
    </source>
</evidence>
<dbReference type="Pfam" id="PF17804">
    <property type="entry name" value="TSP_NTD"/>
    <property type="match status" value="1"/>
</dbReference>
<feature type="chain" id="PRO_5045642078" evidence="7">
    <location>
        <begin position="19"/>
        <end position="712"/>
    </location>
</feature>
<evidence type="ECO:0000256" key="7">
    <source>
        <dbReference type="SAM" id="SignalP"/>
    </source>
</evidence>
<dbReference type="SMART" id="SM00245">
    <property type="entry name" value="TSPc"/>
    <property type="match status" value="1"/>
</dbReference>
<dbReference type="SUPFAM" id="SSF52096">
    <property type="entry name" value="ClpP/crotonase"/>
    <property type="match status" value="1"/>
</dbReference>
<evidence type="ECO:0000256" key="6">
    <source>
        <dbReference type="SAM" id="MobiDB-lite"/>
    </source>
</evidence>
<dbReference type="InterPro" id="IPR004447">
    <property type="entry name" value="Peptidase_S41A"/>
</dbReference>
<keyword evidence="7" id="KW-0732">Signal</keyword>
<dbReference type="CDD" id="cd06782">
    <property type="entry name" value="cpPDZ_CPP-like"/>
    <property type="match status" value="1"/>
</dbReference>
<dbReference type="InterPro" id="IPR020992">
    <property type="entry name" value="Tail_Prtase_C"/>
</dbReference>
<dbReference type="Gene3D" id="2.30.42.10">
    <property type="match status" value="1"/>
</dbReference>